<keyword evidence="1" id="KW-0732">Signal</keyword>
<proteinExistence type="predicted"/>
<dbReference type="PROSITE" id="PS50878">
    <property type="entry name" value="RT_POL"/>
    <property type="match status" value="1"/>
</dbReference>
<dbReference type="Ensembl" id="ENSLLET00000013859.1">
    <property type="protein sequence ID" value="ENSLLEP00000013342.1"/>
    <property type="gene ID" value="ENSLLEG00000008439.1"/>
</dbReference>
<evidence type="ECO:0000256" key="1">
    <source>
        <dbReference type="SAM" id="SignalP"/>
    </source>
</evidence>
<dbReference type="InterPro" id="IPR036691">
    <property type="entry name" value="Endo/exonu/phosph_ase_sf"/>
</dbReference>
<feature type="chain" id="PRO_5034208758" description="Reverse transcriptase domain-containing protein" evidence="1">
    <location>
        <begin position="22"/>
        <end position="1070"/>
    </location>
</feature>
<feature type="domain" description="Reverse transcriptase" evidence="2">
    <location>
        <begin position="596"/>
        <end position="870"/>
    </location>
</feature>
<keyword evidence="4" id="KW-1185">Reference proteome</keyword>
<evidence type="ECO:0000259" key="2">
    <source>
        <dbReference type="PROSITE" id="PS50878"/>
    </source>
</evidence>
<feature type="signal peptide" evidence="1">
    <location>
        <begin position="1"/>
        <end position="21"/>
    </location>
</feature>
<dbReference type="PANTHER" id="PTHR47510:SF3">
    <property type="entry name" value="ENDO_EXONUCLEASE_PHOSPHATASE DOMAIN-CONTAINING PROTEIN"/>
    <property type="match status" value="1"/>
</dbReference>
<reference evidence="3" key="2">
    <citation type="submission" date="2025-09" db="UniProtKB">
        <authorList>
            <consortium name="Ensembl"/>
        </authorList>
    </citation>
    <scope>IDENTIFICATION</scope>
</reference>
<reference evidence="3" key="1">
    <citation type="submission" date="2025-08" db="UniProtKB">
        <authorList>
            <consortium name="Ensembl"/>
        </authorList>
    </citation>
    <scope>IDENTIFICATION</scope>
</reference>
<dbReference type="SUPFAM" id="SSF56219">
    <property type="entry name" value="DNase I-like"/>
    <property type="match status" value="1"/>
</dbReference>
<dbReference type="GeneTree" id="ENSGT01140000282562"/>
<dbReference type="Pfam" id="PF00078">
    <property type="entry name" value="RVT_1"/>
    <property type="match status" value="1"/>
</dbReference>
<name>A0A8C5MK90_9ANUR</name>
<dbReference type="Pfam" id="PF14529">
    <property type="entry name" value="Exo_endo_phos_2"/>
    <property type="match status" value="1"/>
</dbReference>
<dbReference type="OrthoDB" id="10063195at2759"/>
<evidence type="ECO:0000313" key="4">
    <source>
        <dbReference type="Proteomes" id="UP000694569"/>
    </source>
</evidence>
<dbReference type="SUPFAM" id="SSF56672">
    <property type="entry name" value="DNA/RNA polymerases"/>
    <property type="match status" value="1"/>
</dbReference>
<protein>
    <recommendedName>
        <fullName evidence="2">Reverse transcriptase domain-containing protein</fullName>
    </recommendedName>
</protein>
<dbReference type="Gene3D" id="3.60.10.10">
    <property type="entry name" value="Endonuclease/exonuclease/phosphatase"/>
    <property type="match status" value="1"/>
</dbReference>
<accession>A0A8C5MK90</accession>
<dbReference type="GO" id="GO:0003824">
    <property type="term" value="F:catalytic activity"/>
    <property type="evidence" value="ECO:0007669"/>
    <property type="project" value="InterPro"/>
</dbReference>
<dbReference type="AlphaFoldDB" id="A0A8C5MK90"/>
<dbReference type="CDD" id="cd01650">
    <property type="entry name" value="RT_nLTR_like"/>
    <property type="match status" value="1"/>
</dbReference>
<dbReference type="PANTHER" id="PTHR47510">
    <property type="entry name" value="REVERSE TRANSCRIPTASE DOMAIN-CONTAINING PROTEIN"/>
    <property type="match status" value="1"/>
</dbReference>
<dbReference type="InterPro" id="IPR000477">
    <property type="entry name" value="RT_dom"/>
</dbReference>
<dbReference type="InterPro" id="IPR043502">
    <property type="entry name" value="DNA/RNA_pol_sf"/>
</dbReference>
<dbReference type="InterPro" id="IPR005135">
    <property type="entry name" value="Endo/exonuclease/phosphatase"/>
</dbReference>
<sequence length="1070" mass="120696">MFIPLLLLFSLSSLLSKATLSFYTPFQLPQDGKPVPIHHSLLSSFNLSAECWWRVLKSSPPTPTQRFKTLQPHYQKKTLSKFLFILLLSLANDVETNPGPIGDTTFSLPTKKGLSFVHCNIRSLLPKLDELQAWCCYYKPKIIVLTESWLTPKVPDSAISIQGYSCFRKDRAKRGGGIVIYVEESIKFTPLQTSSSPVTFDFFSGIIEIPFSKSIIVAGFYRPPSSPVHSLSDISQILNNLLAQNQKSELLVLGDFNTDWLNPKNNKHCSLFKTLQLTQLISSPTRINMKSPNHTLLDWILSSSPDRIQEAGVLANSFSDHCLVYCVRKIKALKSTPKVITTRSFKKFILESFLSDLKQLPWYRLNLIPDLDCAVEYFQSELLQVWNSHAPLRKVRVKGTHLPWVTADLTLMYQLRDSRWSNFKSTGSMNDHYEYRKCRNECTKQTKMAKAHYFNENLNNNISNPRNFWRTISNIQAPPVHSQPAAVKVNNQTLQHPLDVANAFNDYFVGCATTLIAKLGNDMQSERPHAGQAPPTVQSPCIRQEFSFRPVPVSVVTKLLRKQKMKYQSGPDQIPAMLLKISAPAIANPVATLINESLATGYIPKLWKTARVVPIHKSGDSTLVSNYRPISLLPVMSKVLEKCVYTQLRDYYQYWNYLTPDQSGFRPNHSTTTALLKVCNDIQAGMEQGNLTGAIFLDFAKAFDTVDHGILLEKLKNSGILDRTLTWFQSYVSDRSQYVSISGSSSLPLPVTCGVPQGSILGPLLFTIFINDLPNVCKASTVHMYADDTVIYTSKPNLPQLEAVLQEQFTEVEKWIKKNKLFLNTDKTVTMLFGTAPKLHKLQNPHLCVGTISNGTLTTVTSLKYLGMWLDPNLSFGPHIEKLSSKLYPKLGALYRNKSCLSPAVRKQIVQQMLMPAIDYGDVVYAAAPQTHLHKLTTLYNSFCRFALQCNYMTHHCDMLKQLNWPSLESRRTLHLSSLVFKSISGKLPPSLNRLLPPAVPSSYNLRSRTSTLLAIPQYKKTVARSSFSYRAPQLWNNLPDTIKSSTSLKSLKISLLTYLNTECTCKHVT</sequence>
<evidence type="ECO:0000313" key="3">
    <source>
        <dbReference type="Ensembl" id="ENSLLEP00000013342.1"/>
    </source>
</evidence>
<organism evidence="3 4">
    <name type="scientific">Leptobrachium leishanense</name>
    <name type="common">Leishan spiny toad</name>
    <dbReference type="NCBI Taxonomy" id="445787"/>
    <lineage>
        <taxon>Eukaryota</taxon>
        <taxon>Metazoa</taxon>
        <taxon>Chordata</taxon>
        <taxon>Craniata</taxon>
        <taxon>Vertebrata</taxon>
        <taxon>Euteleostomi</taxon>
        <taxon>Amphibia</taxon>
        <taxon>Batrachia</taxon>
        <taxon>Anura</taxon>
        <taxon>Pelobatoidea</taxon>
        <taxon>Megophryidae</taxon>
        <taxon>Leptobrachium</taxon>
    </lineage>
</organism>
<dbReference type="Proteomes" id="UP000694569">
    <property type="component" value="Unplaced"/>
</dbReference>